<dbReference type="EC" id="3.4.21.107" evidence="12"/>
<feature type="active site" description="Charge relay system" evidence="9">
    <location>
        <position position="221"/>
    </location>
</feature>
<gene>
    <name evidence="12" type="primary">degP</name>
    <name evidence="12" type="ORF">PARHAE_03341</name>
</gene>
<evidence type="ECO:0000256" key="9">
    <source>
        <dbReference type="PIRSR" id="PIRSR611782-1"/>
    </source>
</evidence>
<dbReference type="PANTHER" id="PTHR22939:SF129">
    <property type="entry name" value="SERINE PROTEASE HTRA2, MITOCHONDRIAL"/>
    <property type="match status" value="1"/>
</dbReference>
<dbReference type="NCBIfam" id="TIGR02037">
    <property type="entry name" value="degP_htrA_DO"/>
    <property type="match status" value="1"/>
</dbReference>
<evidence type="ECO:0000313" key="12">
    <source>
        <dbReference type="EMBL" id="VDS10128.1"/>
    </source>
</evidence>
<feature type="active site" description="Charge relay system" evidence="9">
    <location>
        <position position="117"/>
    </location>
</feature>
<evidence type="ECO:0000256" key="10">
    <source>
        <dbReference type="PIRSR" id="PIRSR611782-2"/>
    </source>
</evidence>
<keyword evidence="7 12" id="KW-0378">Hydrolase</keyword>
<name>A0A3S4GSU4_9RHOB</name>
<dbReference type="AlphaFoldDB" id="A0A3S4GSU4"/>
<feature type="domain" description="PDZ" evidence="11">
    <location>
        <begin position="265"/>
        <end position="358"/>
    </location>
</feature>
<dbReference type="InterPro" id="IPR011782">
    <property type="entry name" value="Pept_S1C_Do"/>
</dbReference>
<keyword evidence="13" id="KW-1185">Reference proteome</keyword>
<dbReference type="InterPro" id="IPR001478">
    <property type="entry name" value="PDZ"/>
</dbReference>
<dbReference type="FunFam" id="2.40.10.10:FF:000001">
    <property type="entry name" value="Periplasmic serine protease DegS"/>
    <property type="match status" value="1"/>
</dbReference>
<keyword evidence="6" id="KW-0574">Periplasm</keyword>
<dbReference type="PROSITE" id="PS50106">
    <property type="entry name" value="PDZ"/>
    <property type="match status" value="2"/>
</dbReference>
<feature type="binding site" evidence="10">
    <location>
        <position position="147"/>
    </location>
    <ligand>
        <name>substrate</name>
    </ligand>
</feature>
<keyword evidence="8" id="KW-0720">Serine protease</keyword>
<feature type="binding site" evidence="10">
    <location>
        <position position="117"/>
    </location>
    <ligand>
        <name>substrate</name>
    </ligand>
</feature>
<evidence type="ECO:0000256" key="1">
    <source>
        <dbReference type="ARBA" id="ARBA00004418"/>
    </source>
</evidence>
<dbReference type="Pfam" id="PF13365">
    <property type="entry name" value="Trypsin_2"/>
    <property type="match status" value="1"/>
</dbReference>
<dbReference type="InterPro" id="IPR036034">
    <property type="entry name" value="PDZ_sf"/>
</dbReference>
<dbReference type="InterPro" id="IPR001940">
    <property type="entry name" value="Peptidase_S1C"/>
</dbReference>
<evidence type="ECO:0000256" key="2">
    <source>
        <dbReference type="ARBA" id="ARBA00010541"/>
    </source>
</evidence>
<organism evidence="12 13">
    <name type="scientific">Paracoccus haematequi</name>
    <dbReference type="NCBI Taxonomy" id="2491866"/>
    <lineage>
        <taxon>Bacteria</taxon>
        <taxon>Pseudomonadati</taxon>
        <taxon>Pseudomonadota</taxon>
        <taxon>Alphaproteobacteria</taxon>
        <taxon>Rhodobacterales</taxon>
        <taxon>Paracoccaceae</taxon>
        <taxon>Paracoccus</taxon>
    </lineage>
</organism>
<dbReference type="SMART" id="SM00228">
    <property type="entry name" value="PDZ"/>
    <property type="match status" value="2"/>
</dbReference>
<evidence type="ECO:0000259" key="11">
    <source>
        <dbReference type="PROSITE" id="PS50106"/>
    </source>
</evidence>
<dbReference type="Gene3D" id="2.30.42.10">
    <property type="match status" value="2"/>
</dbReference>
<comment type="similarity">
    <text evidence="2">Belongs to the peptidase S1C family.</text>
</comment>
<dbReference type="Proteomes" id="UP000270743">
    <property type="component" value="Unassembled WGS sequence"/>
</dbReference>
<dbReference type="PRINTS" id="PR00834">
    <property type="entry name" value="PROTEASES2C"/>
</dbReference>
<dbReference type="GO" id="GO:0004252">
    <property type="term" value="F:serine-type endopeptidase activity"/>
    <property type="evidence" value="ECO:0007669"/>
    <property type="project" value="InterPro"/>
</dbReference>
<dbReference type="SUPFAM" id="SSF50156">
    <property type="entry name" value="PDZ domain-like"/>
    <property type="match status" value="2"/>
</dbReference>
<reference evidence="12 13" key="1">
    <citation type="submission" date="2018-12" db="EMBL/GenBank/DDBJ databases">
        <authorList>
            <person name="Criscuolo A."/>
        </authorList>
    </citation>
    <scope>NUCLEOTIDE SEQUENCE [LARGE SCALE GENOMIC DNA]</scope>
    <source>
        <strain evidence="12">ACIP1116241</strain>
    </source>
</reference>
<dbReference type="Pfam" id="PF17820">
    <property type="entry name" value="PDZ_6"/>
    <property type="match status" value="1"/>
</dbReference>
<evidence type="ECO:0000256" key="6">
    <source>
        <dbReference type="ARBA" id="ARBA00022764"/>
    </source>
</evidence>
<dbReference type="GO" id="GO:0042597">
    <property type="term" value="C:periplasmic space"/>
    <property type="evidence" value="ECO:0007669"/>
    <property type="project" value="UniProtKB-SubCell"/>
</dbReference>
<keyword evidence="5" id="KW-0677">Repeat</keyword>
<evidence type="ECO:0000256" key="3">
    <source>
        <dbReference type="ARBA" id="ARBA00022670"/>
    </source>
</evidence>
<feature type="domain" description="PDZ" evidence="11">
    <location>
        <begin position="385"/>
        <end position="455"/>
    </location>
</feature>
<feature type="active site" description="Charge relay system" evidence="9">
    <location>
        <position position="147"/>
    </location>
</feature>
<dbReference type="GO" id="GO:0006508">
    <property type="term" value="P:proteolysis"/>
    <property type="evidence" value="ECO:0007669"/>
    <property type="project" value="UniProtKB-KW"/>
</dbReference>
<evidence type="ECO:0000313" key="13">
    <source>
        <dbReference type="Proteomes" id="UP000270743"/>
    </source>
</evidence>
<dbReference type="EMBL" id="UZWE01000050">
    <property type="protein sequence ID" value="VDS10128.1"/>
    <property type="molecule type" value="Genomic_DNA"/>
</dbReference>
<dbReference type="InterPro" id="IPR041489">
    <property type="entry name" value="PDZ_6"/>
</dbReference>
<accession>A0A3S4GSU4</accession>
<sequence length="464" mass="49213">MPLSHTARTRWQVMLFALLIALFTPFPTKGETAFALDERGLLTAAPVLERVTPAIVNIATRTETQVSANPLFNDPFFRRFFDLPPGLVPDARNQVRMSAGSGVIVDADEGYVLTNHHVIANASAITVTLKDGRALEAELIGSDPGTDIGLLRIDADGLTEVEIADSDAVLVGDHVMAIGNPFGLGQTVTSGIVSALGRSGISRDGYEDFIQTDASINPGNSGGALVDSRGRLIGINTAILTPAGGNVGIGFAVPSNMAISVMEQLIQHGEVHRGLLGVTIQELTPELVDAMGLENGNRRGVVIASIEPDSPAEEAGLEVGDVVIATDGRPLRNAADLRNRIGMLSVGDELVLSVLRGDESLDLTARIGEQPERTADWIENTALAGLSFREVAGPGGRQALEIDAVAPGSLAAWRGFRVGDIILSVNRQPVRSVEDLRRIVPDGRTTLVVEMLRDSRRMLVIVEG</sequence>
<dbReference type="CDD" id="cd10839">
    <property type="entry name" value="cpPDZ1_DegP-like"/>
    <property type="match status" value="1"/>
</dbReference>
<protein>
    <submittedName>
        <fullName evidence="12">Periplasmic serine endoprotease DegP</fullName>
        <ecNumber evidence="12">3.4.21.107</ecNumber>
    </submittedName>
</protein>
<dbReference type="Gene3D" id="2.40.10.120">
    <property type="match status" value="1"/>
</dbReference>
<evidence type="ECO:0000256" key="7">
    <source>
        <dbReference type="ARBA" id="ARBA00022801"/>
    </source>
</evidence>
<keyword evidence="3 12" id="KW-0645">Protease</keyword>
<proteinExistence type="inferred from homology"/>
<comment type="subcellular location">
    <subcellularLocation>
        <location evidence="1">Periplasm</location>
    </subcellularLocation>
</comment>
<dbReference type="SUPFAM" id="SSF50494">
    <property type="entry name" value="Trypsin-like serine proteases"/>
    <property type="match status" value="1"/>
</dbReference>
<evidence type="ECO:0000256" key="5">
    <source>
        <dbReference type="ARBA" id="ARBA00022737"/>
    </source>
</evidence>
<evidence type="ECO:0000256" key="4">
    <source>
        <dbReference type="ARBA" id="ARBA00022729"/>
    </source>
</evidence>
<dbReference type="InterPro" id="IPR009003">
    <property type="entry name" value="Peptidase_S1_PA"/>
</dbReference>
<evidence type="ECO:0000256" key="8">
    <source>
        <dbReference type="ARBA" id="ARBA00022825"/>
    </source>
</evidence>
<feature type="binding site" evidence="10">
    <location>
        <begin position="219"/>
        <end position="221"/>
    </location>
    <ligand>
        <name>substrate</name>
    </ligand>
</feature>
<keyword evidence="4" id="KW-0732">Signal</keyword>
<dbReference type="PANTHER" id="PTHR22939">
    <property type="entry name" value="SERINE PROTEASE FAMILY S1C HTRA-RELATED"/>
    <property type="match status" value="1"/>
</dbReference>
<dbReference type="Pfam" id="PF13180">
    <property type="entry name" value="PDZ_2"/>
    <property type="match status" value="1"/>
</dbReference>